<keyword evidence="3" id="KW-1185">Reference proteome</keyword>
<dbReference type="Proteomes" id="UP000014760">
    <property type="component" value="Unassembled WGS sequence"/>
</dbReference>
<dbReference type="HOGENOM" id="CLU_1322022_0_0_1"/>
<protein>
    <submittedName>
        <fullName evidence="1 2">Uncharacterized protein</fullName>
    </submittedName>
</protein>
<reference evidence="1 3" key="2">
    <citation type="journal article" date="2013" name="Nature">
        <title>Insights into bilaterian evolution from three spiralian genomes.</title>
        <authorList>
            <person name="Simakov O."/>
            <person name="Marletaz F."/>
            <person name="Cho S.J."/>
            <person name="Edsinger-Gonzales E."/>
            <person name="Havlak P."/>
            <person name="Hellsten U."/>
            <person name="Kuo D.H."/>
            <person name="Larsson T."/>
            <person name="Lv J."/>
            <person name="Arendt D."/>
            <person name="Savage R."/>
            <person name="Osoegawa K."/>
            <person name="de Jong P."/>
            <person name="Grimwood J."/>
            <person name="Chapman J.A."/>
            <person name="Shapiro H."/>
            <person name="Aerts A."/>
            <person name="Otillar R.P."/>
            <person name="Terry A.Y."/>
            <person name="Boore J.L."/>
            <person name="Grigoriev I.V."/>
            <person name="Lindberg D.R."/>
            <person name="Seaver E.C."/>
            <person name="Weisblat D.A."/>
            <person name="Putnam N.H."/>
            <person name="Rokhsar D.S."/>
        </authorList>
    </citation>
    <scope>NUCLEOTIDE SEQUENCE</scope>
    <source>
        <strain evidence="1 3">I ESC-2004</strain>
    </source>
</reference>
<dbReference type="AlphaFoldDB" id="R7U7A1"/>
<evidence type="ECO:0000313" key="2">
    <source>
        <dbReference type="EnsemblMetazoa" id="CapteP197629"/>
    </source>
</evidence>
<organism evidence="1">
    <name type="scientific">Capitella teleta</name>
    <name type="common">Polychaete worm</name>
    <dbReference type="NCBI Taxonomy" id="283909"/>
    <lineage>
        <taxon>Eukaryota</taxon>
        <taxon>Metazoa</taxon>
        <taxon>Spiralia</taxon>
        <taxon>Lophotrochozoa</taxon>
        <taxon>Annelida</taxon>
        <taxon>Polychaeta</taxon>
        <taxon>Sedentaria</taxon>
        <taxon>Scolecida</taxon>
        <taxon>Capitellidae</taxon>
        <taxon>Capitella</taxon>
    </lineage>
</organism>
<accession>R7U7A1</accession>
<reference evidence="2" key="3">
    <citation type="submission" date="2015-06" db="UniProtKB">
        <authorList>
            <consortium name="EnsemblMetazoa"/>
        </authorList>
    </citation>
    <scope>IDENTIFICATION</scope>
</reference>
<dbReference type="EMBL" id="AMQN01010004">
    <property type="status" value="NOT_ANNOTATED_CDS"/>
    <property type="molecule type" value="Genomic_DNA"/>
</dbReference>
<dbReference type="EMBL" id="KB306788">
    <property type="protein sequence ID" value="ELT99551.1"/>
    <property type="molecule type" value="Genomic_DNA"/>
</dbReference>
<name>R7U7A1_CAPTE</name>
<sequence length="208" mass="23428">MATVSVDERAKRILAIFDLDDCKHTVVRWVSENKYKQITLALPAHNNPSKDGQQAEVDADAHNWRSYVPSRELYEKIAVYYGTSIKTSGQLLRDASHHVLGSQATLRGDGSIECRGSTYQFVDNGGCYFTSTFLGGHWTANLGWYISMDDKYIDHYEESEIVTDPIEEMKCSDANPFHTIIGGHCHIKELGDYSTFLVKCLPVNTAER</sequence>
<evidence type="ECO:0000313" key="3">
    <source>
        <dbReference type="Proteomes" id="UP000014760"/>
    </source>
</evidence>
<reference evidence="3" key="1">
    <citation type="submission" date="2012-12" db="EMBL/GenBank/DDBJ databases">
        <authorList>
            <person name="Hellsten U."/>
            <person name="Grimwood J."/>
            <person name="Chapman J.A."/>
            <person name="Shapiro H."/>
            <person name="Aerts A."/>
            <person name="Otillar R.P."/>
            <person name="Terry A.Y."/>
            <person name="Boore J.L."/>
            <person name="Simakov O."/>
            <person name="Marletaz F."/>
            <person name="Cho S.-J."/>
            <person name="Edsinger-Gonzales E."/>
            <person name="Havlak P."/>
            <person name="Kuo D.-H."/>
            <person name="Larsson T."/>
            <person name="Lv J."/>
            <person name="Arendt D."/>
            <person name="Savage R."/>
            <person name="Osoegawa K."/>
            <person name="de Jong P."/>
            <person name="Lindberg D.R."/>
            <person name="Seaver E.C."/>
            <person name="Weisblat D.A."/>
            <person name="Putnam N.H."/>
            <person name="Grigoriev I.V."/>
            <person name="Rokhsar D.S."/>
        </authorList>
    </citation>
    <scope>NUCLEOTIDE SEQUENCE</scope>
    <source>
        <strain evidence="3">I ESC-2004</strain>
    </source>
</reference>
<dbReference type="EnsemblMetazoa" id="CapteT197629">
    <property type="protein sequence ID" value="CapteP197629"/>
    <property type="gene ID" value="CapteG197629"/>
</dbReference>
<proteinExistence type="predicted"/>
<evidence type="ECO:0000313" key="1">
    <source>
        <dbReference type="EMBL" id="ELT99551.1"/>
    </source>
</evidence>
<gene>
    <name evidence="1" type="ORF">CAPTEDRAFT_197629</name>
</gene>